<feature type="non-terminal residue" evidence="1">
    <location>
        <position position="203"/>
    </location>
</feature>
<sequence>FYQFSTKNYQFSLDQFPDENWWTSSEVGTGLVHPVPTLKIRQTQLRHHQEISLEGIVTYSSQPRTYLQKSGKIQYVVLKMKERSGFSVAHYSTSADDLLRLSRTQGTTERIMNEDIFKVLAERSPSSSTVMKSYKKTVTDLLAQGKAVSVDIDVTVEERAVNAMPTWPVIKTNRRLVSHWTPCKDEEGRAKYVVLILAESREL</sequence>
<proteinExistence type="predicted"/>
<accession>A0A9P8G7A6</accession>
<comment type="caution">
    <text evidence="1">The sequence shown here is derived from an EMBL/GenBank/DDBJ whole genome shotgun (WGS) entry which is preliminary data.</text>
</comment>
<gene>
    <name evidence="1" type="ORF">KCV03_g9896</name>
</gene>
<dbReference type="EMBL" id="JAHFYH010000153">
    <property type="protein sequence ID" value="KAH0210885.1"/>
    <property type="molecule type" value="Genomic_DNA"/>
</dbReference>
<organism evidence="1 2">
    <name type="scientific">Aureobasidium melanogenum</name>
    <name type="common">Aureobasidium pullulans var. melanogenum</name>
    <dbReference type="NCBI Taxonomy" id="46634"/>
    <lineage>
        <taxon>Eukaryota</taxon>
        <taxon>Fungi</taxon>
        <taxon>Dikarya</taxon>
        <taxon>Ascomycota</taxon>
        <taxon>Pezizomycotina</taxon>
        <taxon>Dothideomycetes</taxon>
        <taxon>Dothideomycetidae</taxon>
        <taxon>Dothideales</taxon>
        <taxon>Saccotheciaceae</taxon>
        <taxon>Aureobasidium</taxon>
    </lineage>
</organism>
<protein>
    <submittedName>
        <fullName evidence="1">Uncharacterized protein</fullName>
    </submittedName>
</protein>
<reference evidence="1" key="2">
    <citation type="submission" date="2021-08" db="EMBL/GenBank/DDBJ databases">
        <authorList>
            <person name="Gostincar C."/>
            <person name="Sun X."/>
            <person name="Song Z."/>
            <person name="Gunde-Cimerman N."/>
        </authorList>
    </citation>
    <scope>NUCLEOTIDE SEQUENCE</scope>
    <source>
        <strain evidence="1">EXF-8016</strain>
    </source>
</reference>
<evidence type="ECO:0000313" key="1">
    <source>
        <dbReference type="EMBL" id="KAH0210885.1"/>
    </source>
</evidence>
<name>A0A9P8G7A6_AURME</name>
<evidence type="ECO:0000313" key="2">
    <source>
        <dbReference type="Proteomes" id="UP000767238"/>
    </source>
</evidence>
<dbReference type="Proteomes" id="UP000767238">
    <property type="component" value="Unassembled WGS sequence"/>
</dbReference>
<feature type="non-terminal residue" evidence="1">
    <location>
        <position position="1"/>
    </location>
</feature>
<reference evidence="1" key="1">
    <citation type="journal article" date="2021" name="J Fungi (Basel)">
        <title>Virulence traits and population genomics of the black yeast Aureobasidium melanogenum.</title>
        <authorList>
            <person name="Cernosa A."/>
            <person name="Sun X."/>
            <person name="Gostincar C."/>
            <person name="Fang C."/>
            <person name="Gunde-Cimerman N."/>
            <person name="Song Z."/>
        </authorList>
    </citation>
    <scope>NUCLEOTIDE SEQUENCE</scope>
    <source>
        <strain evidence="1">EXF-8016</strain>
    </source>
</reference>
<dbReference type="AlphaFoldDB" id="A0A9P8G7A6"/>